<proteinExistence type="predicted"/>
<dbReference type="Proteomes" id="UP001152607">
    <property type="component" value="Unassembled WGS sequence"/>
</dbReference>
<sequence length="65" mass="7139">MADRIPKRVKIHPTIIRRRRDFSSAVRIIELRGCSRFLGINLIGSGTGSGAISTISLWGSQVFAV</sequence>
<dbReference type="EMBL" id="CAOQHR010000012">
    <property type="protein sequence ID" value="CAI6341778.1"/>
    <property type="molecule type" value="Genomic_DNA"/>
</dbReference>
<organism evidence="1 2">
    <name type="scientific">Periconia digitata</name>
    <dbReference type="NCBI Taxonomy" id="1303443"/>
    <lineage>
        <taxon>Eukaryota</taxon>
        <taxon>Fungi</taxon>
        <taxon>Dikarya</taxon>
        <taxon>Ascomycota</taxon>
        <taxon>Pezizomycotina</taxon>
        <taxon>Dothideomycetes</taxon>
        <taxon>Pleosporomycetidae</taxon>
        <taxon>Pleosporales</taxon>
        <taxon>Massarineae</taxon>
        <taxon>Periconiaceae</taxon>
        <taxon>Periconia</taxon>
    </lineage>
</organism>
<name>A0A9W4XSB5_9PLEO</name>
<dbReference type="AlphaFoldDB" id="A0A9W4XSB5"/>
<keyword evidence="2" id="KW-1185">Reference proteome</keyword>
<gene>
    <name evidence="1" type="ORF">PDIGIT_LOCUS14978</name>
</gene>
<reference evidence="1" key="1">
    <citation type="submission" date="2023-01" db="EMBL/GenBank/DDBJ databases">
        <authorList>
            <person name="Van Ghelder C."/>
            <person name="Rancurel C."/>
        </authorList>
    </citation>
    <scope>NUCLEOTIDE SEQUENCE</scope>
    <source>
        <strain evidence="1">CNCM I-4278</strain>
    </source>
</reference>
<evidence type="ECO:0000313" key="2">
    <source>
        <dbReference type="Proteomes" id="UP001152607"/>
    </source>
</evidence>
<protein>
    <submittedName>
        <fullName evidence="1">Uncharacterized protein</fullName>
    </submittedName>
</protein>
<accession>A0A9W4XSB5</accession>
<comment type="caution">
    <text evidence="1">The sequence shown here is derived from an EMBL/GenBank/DDBJ whole genome shotgun (WGS) entry which is preliminary data.</text>
</comment>
<evidence type="ECO:0000313" key="1">
    <source>
        <dbReference type="EMBL" id="CAI6341778.1"/>
    </source>
</evidence>